<organism evidence="1 2">
    <name type="scientific">Funneliformis geosporum</name>
    <dbReference type="NCBI Taxonomy" id="1117311"/>
    <lineage>
        <taxon>Eukaryota</taxon>
        <taxon>Fungi</taxon>
        <taxon>Fungi incertae sedis</taxon>
        <taxon>Mucoromycota</taxon>
        <taxon>Glomeromycotina</taxon>
        <taxon>Glomeromycetes</taxon>
        <taxon>Glomerales</taxon>
        <taxon>Glomeraceae</taxon>
        <taxon>Funneliformis</taxon>
    </lineage>
</organism>
<gene>
    <name evidence="1" type="ORF">FWILDA_LOCUS16899</name>
</gene>
<feature type="non-terminal residue" evidence="1">
    <location>
        <position position="1"/>
    </location>
</feature>
<sequence>SPMVLSELLRDIATAIDCVKLYVDRNRSFDPKNILNSIRITLITIRIHMQRVMQVINYGHSLGVAVFNDGVKTNVLAGKMAGRFTPSNPFNNNAEIA</sequence>
<reference evidence="1" key="1">
    <citation type="submission" date="2022-08" db="EMBL/GenBank/DDBJ databases">
        <authorList>
            <person name="Kallberg Y."/>
            <person name="Tangrot J."/>
            <person name="Rosling A."/>
        </authorList>
    </citation>
    <scope>NUCLEOTIDE SEQUENCE</scope>
    <source>
        <strain evidence="1">Wild A</strain>
    </source>
</reference>
<evidence type="ECO:0000313" key="2">
    <source>
        <dbReference type="Proteomes" id="UP001153678"/>
    </source>
</evidence>
<keyword evidence="2" id="KW-1185">Reference proteome</keyword>
<protein>
    <submittedName>
        <fullName evidence="1">16738_t:CDS:1</fullName>
    </submittedName>
</protein>
<dbReference type="AlphaFoldDB" id="A0A9W4T713"/>
<comment type="caution">
    <text evidence="1">The sequence shown here is derived from an EMBL/GenBank/DDBJ whole genome shotgun (WGS) entry which is preliminary data.</text>
</comment>
<proteinExistence type="predicted"/>
<accession>A0A9W4T713</accession>
<dbReference type="EMBL" id="CAMKVN010011896">
    <property type="protein sequence ID" value="CAI2195084.1"/>
    <property type="molecule type" value="Genomic_DNA"/>
</dbReference>
<name>A0A9W4T713_9GLOM</name>
<evidence type="ECO:0000313" key="1">
    <source>
        <dbReference type="EMBL" id="CAI2195084.1"/>
    </source>
</evidence>
<dbReference type="Proteomes" id="UP001153678">
    <property type="component" value="Unassembled WGS sequence"/>
</dbReference>
<feature type="non-terminal residue" evidence="1">
    <location>
        <position position="97"/>
    </location>
</feature>